<evidence type="ECO:0000313" key="3">
    <source>
        <dbReference type="EMBL" id="AVX29460.1"/>
    </source>
</evidence>
<name>A0A2R4N9E1_9VIRU</name>
<accession>A0A2R4N9E1</accession>
<organism evidence="3">
    <name type="scientific">Coconut foliar decay virus</name>
    <dbReference type="NCBI Taxonomy" id="12474"/>
    <lineage>
        <taxon>Viruses</taxon>
        <taxon>Monodnaviria</taxon>
        <taxon>Shotokuvirae</taxon>
        <taxon>Cressdnaviricota</taxon>
        <taxon>Arfiviricetes</taxon>
        <taxon>Mulpavirales</taxon>
        <taxon>Metaxyviridae</taxon>
        <taxon>Cofodevirus</taxon>
        <taxon>Cofodevirus kokonas</taxon>
    </lineage>
</organism>
<evidence type="ECO:0000313" key="1">
    <source>
        <dbReference type="EMBL" id="AVX29454.1"/>
    </source>
</evidence>
<dbReference type="EMBL" id="MF926442">
    <property type="protein sequence ID" value="AVX29458.1"/>
    <property type="molecule type" value="Genomic_DNA"/>
</dbReference>
<proteinExistence type="predicted"/>
<dbReference type="EMBL" id="MF926441">
    <property type="protein sequence ID" value="AVX29454.1"/>
    <property type="molecule type" value="Genomic_DNA"/>
</dbReference>
<dbReference type="EMBL" id="MF926443">
    <property type="protein sequence ID" value="AVX29460.1"/>
    <property type="molecule type" value="Genomic_DNA"/>
</dbReference>
<evidence type="ECO:0000313" key="4">
    <source>
        <dbReference type="Proteomes" id="UP001297680"/>
    </source>
</evidence>
<keyword evidence="4" id="KW-1185">Reference proteome</keyword>
<sequence length="109" mass="11543">MSPHEVVTWSLATATSSSSASCISPTDVGDAAWRNTASRRCVGWPDIGLTIGSSHRKRPATSGAVVRSTYKTRMCSDSGGARSKGSRTKRASSAISFFQFHLCLTTCAL</sequence>
<reference evidence="3" key="1">
    <citation type="journal article" date="2018" name="Sci. Rep.">
        <title>Analysis of DNAs associated with coconut foliar decay disease implicates a unique single-stranded DNA virus representing a new taxon.</title>
        <authorList>
            <person name="Gronenborn B."/>
            <person name="Randles J.W."/>
            <person name="Knierim D."/>
            <person name="Barriere Q."/>
            <person name="Vetten H.J."/>
            <person name="Warthmann N."/>
            <person name="Cornu D."/>
            <person name="Sileye T."/>
            <person name="Winter S."/>
            <person name="Timchenko T."/>
        </authorList>
    </citation>
    <scope>NUCLEOTIDE SEQUENCE</scope>
    <source>
        <strain evidence="2">CFDV-[VU-13]</strain>
        <strain evidence="3">CFDV-[VU-15]</strain>
        <strain evidence="1">CFDV-[VU-89]</strain>
    </source>
</reference>
<evidence type="ECO:0000313" key="2">
    <source>
        <dbReference type="EMBL" id="AVX29458.1"/>
    </source>
</evidence>
<dbReference type="Proteomes" id="UP001297680">
    <property type="component" value="Genome"/>
</dbReference>
<protein>
    <submittedName>
        <fullName evidence="3">Uncharacterized protein</fullName>
    </submittedName>
</protein>